<feature type="region of interest" description="Disordered" evidence="1">
    <location>
        <begin position="131"/>
        <end position="179"/>
    </location>
</feature>
<keyword evidence="3" id="KW-1185">Reference proteome</keyword>
<proteinExistence type="predicted"/>
<comment type="caution">
    <text evidence="2">The sequence shown here is derived from an EMBL/GenBank/DDBJ whole genome shotgun (WGS) entry which is preliminary data.</text>
</comment>
<evidence type="ECO:0000313" key="3">
    <source>
        <dbReference type="Proteomes" id="UP000242519"/>
    </source>
</evidence>
<organism evidence="2 3">
    <name type="scientific">Diplocarpon coronariae</name>
    <dbReference type="NCBI Taxonomy" id="2795749"/>
    <lineage>
        <taxon>Eukaryota</taxon>
        <taxon>Fungi</taxon>
        <taxon>Dikarya</taxon>
        <taxon>Ascomycota</taxon>
        <taxon>Pezizomycotina</taxon>
        <taxon>Leotiomycetes</taxon>
        <taxon>Helotiales</taxon>
        <taxon>Drepanopezizaceae</taxon>
        <taxon>Diplocarpon</taxon>
    </lineage>
</organism>
<sequence length="179" mass="19469">MTGPGFRDERDGTDRRLVLLKRDPAASEDACILLNAETSGERQPMPSGPHMRSCDLSVSATALDVNKQTHLHQAPDGWRDAGDAAHVIRAWQLATLLVLPNLCKGDSAVHRRLSCQPGGCLAQHDAETGLARRSATMSEPPQRPRMPDASPARDGPPTKRMALSERLHQKRTATTPTTQ</sequence>
<dbReference type="InParanoid" id="A0A218Z066"/>
<evidence type="ECO:0000313" key="2">
    <source>
        <dbReference type="EMBL" id="OWP01461.1"/>
    </source>
</evidence>
<dbReference type="Proteomes" id="UP000242519">
    <property type="component" value="Unassembled WGS sequence"/>
</dbReference>
<evidence type="ECO:0000256" key="1">
    <source>
        <dbReference type="SAM" id="MobiDB-lite"/>
    </source>
</evidence>
<gene>
    <name evidence="2" type="ORF">B2J93_5744</name>
</gene>
<dbReference type="EMBL" id="MZNU01000278">
    <property type="protein sequence ID" value="OWP01461.1"/>
    <property type="molecule type" value="Genomic_DNA"/>
</dbReference>
<protein>
    <submittedName>
        <fullName evidence="2">Uncharacterized protein</fullName>
    </submittedName>
</protein>
<dbReference type="AlphaFoldDB" id="A0A218Z066"/>
<accession>A0A218Z066</accession>
<name>A0A218Z066_9HELO</name>
<reference evidence="2 3" key="1">
    <citation type="submission" date="2017-04" db="EMBL/GenBank/DDBJ databases">
        <title>Draft genome sequence of Marssonina coronaria NL1: causal agent of apple blotch.</title>
        <authorList>
            <person name="Cheng Q."/>
        </authorList>
    </citation>
    <scope>NUCLEOTIDE SEQUENCE [LARGE SCALE GENOMIC DNA]</scope>
    <source>
        <strain evidence="2 3">NL1</strain>
    </source>
</reference>